<evidence type="ECO:0000256" key="1">
    <source>
        <dbReference type="SAM" id="MobiDB-lite"/>
    </source>
</evidence>
<dbReference type="InterPro" id="IPR045430">
    <property type="entry name" value="EAD1"/>
</dbReference>
<organism evidence="3 4">
    <name type="scientific">Frankia torreyi</name>
    <dbReference type="NCBI Taxonomy" id="1856"/>
    <lineage>
        <taxon>Bacteria</taxon>
        <taxon>Bacillati</taxon>
        <taxon>Actinomycetota</taxon>
        <taxon>Actinomycetes</taxon>
        <taxon>Frankiales</taxon>
        <taxon>Frankiaceae</taxon>
        <taxon>Frankia</taxon>
    </lineage>
</organism>
<reference evidence="3 4" key="2">
    <citation type="journal article" date="2016" name="Genome Announc.">
        <title>Permanent Draft Genome Sequences for Two Variants of Frankia sp. Strain CpI1, the First Frankia Strain Isolated from Root Nodules of Comptonia peregrina.</title>
        <authorList>
            <person name="Oshone R."/>
            <person name="Hurst S.G.IV."/>
            <person name="Abebe-Akele F."/>
            <person name="Simpson S."/>
            <person name="Morris K."/>
            <person name="Thomas W.K."/>
            <person name="Tisa L.S."/>
        </authorList>
    </citation>
    <scope>NUCLEOTIDE SEQUENCE [LARGE SCALE GENOMIC DNA]</scope>
    <source>
        <strain evidence="4">CpI1-S</strain>
    </source>
</reference>
<dbReference type="AlphaFoldDB" id="A0A0D8B623"/>
<dbReference type="Proteomes" id="UP000032545">
    <property type="component" value="Unassembled WGS sequence"/>
</dbReference>
<comment type="caution">
    <text evidence="3">The sequence shown here is derived from an EMBL/GenBank/DDBJ whole genome shotgun (WGS) entry which is preliminary data.</text>
</comment>
<feature type="compositionally biased region" description="Basic and acidic residues" evidence="1">
    <location>
        <begin position="437"/>
        <end position="446"/>
    </location>
</feature>
<dbReference type="PATRIC" id="fig|1502723.3.peg.7125"/>
<dbReference type="EMBL" id="JYFN01000097">
    <property type="protein sequence ID" value="KJE19565.1"/>
    <property type="molecule type" value="Genomic_DNA"/>
</dbReference>
<evidence type="ECO:0000313" key="4">
    <source>
        <dbReference type="Proteomes" id="UP000032545"/>
    </source>
</evidence>
<gene>
    <name evidence="3" type="ORF">FF36_06160</name>
</gene>
<feature type="region of interest" description="Disordered" evidence="1">
    <location>
        <begin position="417"/>
        <end position="446"/>
    </location>
</feature>
<dbReference type="Pfam" id="PF19955">
    <property type="entry name" value="EAD1"/>
    <property type="match status" value="1"/>
</dbReference>
<feature type="domain" description="Effector-associated" evidence="2">
    <location>
        <begin position="339"/>
        <end position="421"/>
    </location>
</feature>
<protein>
    <recommendedName>
        <fullName evidence="2">Effector-associated domain-containing protein</fullName>
    </recommendedName>
</protein>
<evidence type="ECO:0000313" key="3">
    <source>
        <dbReference type="EMBL" id="KJE19565.1"/>
    </source>
</evidence>
<reference evidence="4" key="1">
    <citation type="submission" date="2015-02" db="EMBL/GenBank/DDBJ databases">
        <title>Draft Genome of Frankia sp. CpI1-S.</title>
        <authorList>
            <person name="Oshone R.T."/>
            <person name="Ngom M."/>
            <person name="Ghodhbane-Gtari F."/>
            <person name="Gtari M."/>
            <person name="Morris K."/>
            <person name="Thomas K."/>
            <person name="Sen A."/>
            <person name="Tisa L.S."/>
        </authorList>
    </citation>
    <scope>NUCLEOTIDE SEQUENCE [LARGE SCALE GENOMIC DNA]</scope>
    <source>
        <strain evidence="4">CpI1-S</strain>
    </source>
</reference>
<sequence length="446" mass="49664">MKGGRPSLISTVTGSPVERIYIHFLDYYHEARARKNFSISNDTIFREALFGFRIALIFADELVIPASSYFESRLCRRMLRLHSGFVETGDIAISATETSLLEHRQQKESQYGSASPTGLQASYRRRPAQVPPRYIRRTGRSTPLIRRQWLGALDGPDIRRQLDPEGELELPADVEVLWSQVPELLAGQAFVPDHVLNIFQVRGTKAITRNHFEGIIEGAYTAGYARSLGAALMTDMIYLESPFQMPEDIIRIPYRRISRALSALDLRSPLIAAEPRALIRMRSLPTWTALANIILDGRHESSADETAAQECREILRETSTPRVQFNSSPRDSSRMRSGGLTDEEINALAEAFSTPLNATQLLERAGWPRSSHPLWGVGSALTFWREVSAQLKAGVIADGSARVLRMAQEQFPASSVFGTIGRGAERRRPPGDSAGSGDRRSISRSS</sequence>
<evidence type="ECO:0000259" key="2">
    <source>
        <dbReference type="Pfam" id="PF19955"/>
    </source>
</evidence>
<name>A0A0D8B623_9ACTN</name>
<accession>A0A0D8B623</accession>
<keyword evidence="4" id="KW-1185">Reference proteome</keyword>
<proteinExistence type="predicted"/>